<evidence type="ECO:0000313" key="1">
    <source>
        <dbReference type="EMBL" id="OAB79567.1"/>
    </source>
</evidence>
<keyword evidence="2" id="KW-1185">Reference proteome</keyword>
<name>A0A167IE74_9FLAO</name>
<organism evidence="1 2">
    <name type="scientific">Cochleicola gelatinilyticus</name>
    <dbReference type="NCBI Taxonomy" id="1763537"/>
    <lineage>
        <taxon>Bacteria</taxon>
        <taxon>Pseudomonadati</taxon>
        <taxon>Bacteroidota</taxon>
        <taxon>Flavobacteriia</taxon>
        <taxon>Flavobacteriales</taxon>
        <taxon>Flavobacteriaceae</taxon>
        <taxon>Cochleicola</taxon>
    </lineage>
</organism>
<dbReference type="Proteomes" id="UP000077013">
    <property type="component" value="Unassembled WGS sequence"/>
</dbReference>
<dbReference type="EMBL" id="LRXL01000026">
    <property type="protein sequence ID" value="OAB79567.1"/>
    <property type="molecule type" value="Genomic_DNA"/>
</dbReference>
<dbReference type="RefSeq" id="WP_068589164.1">
    <property type="nucleotide sequence ID" value="NZ_LRXL01000026.1"/>
</dbReference>
<evidence type="ECO:0000313" key="2">
    <source>
        <dbReference type="Proteomes" id="UP000077013"/>
    </source>
</evidence>
<accession>A0A167IE74</accession>
<proteinExistence type="predicted"/>
<dbReference type="STRING" id="1763537.ULVI_02095"/>
<sequence>MKEELRKSIAFIAAMTLIDENVESVFDYKDVKFSTFTGEYDKDSIKIYDFERECIVEGYLSDEKYNLYDYGQNAYIDFEIYENGRKFKGYSYSTGSFYEGVVDGNMIEFYDFGTMETYSYTV</sequence>
<gene>
    <name evidence="1" type="ORF">ULVI_02095</name>
</gene>
<protein>
    <submittedName>
        <fullName evidence="1">Uncharacterized protein</fullName>
    </submittedName>
</protein>
<dbReference type="OrthoDB" id="3035146at2"/>
<dbReference type="AlphaFoldDB" id="A0A167IE74"/>
<reference evidence="1 2" key="1">
    <citation type="submission" date="2016-02" db="EMBL/GenBank/DDBJ databases">
        <title>Ulvibacter sp. LPB0005, isolated from Thais luteostoma.</title>
        <authorList>
            <person name="Shin S.-K."/>
            <person name="Yi H."/>
        </authorList>
    </citation>
    <scope>NUCLEOTIDE SEQUENCE [LARGE SCALE GENOMIC DNA]</scope>
    <source>
        <strain evidence="1 2">LPB0005</strain>
    </source>
</reference>
<comment type="caution">
    <text evidence="1">The sequence shown here is derived from an EMBL/GenBank/DDBJ whole genome shotgun (WGS) entry which is preliminary data.</text>
</comment>